<organism evidence="1 2">
    <name type="scientific">Cuscuta australis</name>
    <dbReference type="NCBI Taxonomy" id="267555"/>
    <lineage>
        <taxon>Eukaryota</taxon>
        <taxon>Viridiplantae</taxon>
        <taxon>Streptophyta</taxon>
        <taxon>Embryophyta</taxon>
        <taxon>Tracheophyta</taxon>
        <taxon>Spermatophyta</taxon>
        <taxon>Magnoliopsida</taxon>
        <taxon>eudicotyledons</taxon>
        <taxon>Gunneridae</taxon>
        <taxon>Pentapetalae</taxon>
        <taxon>asterids</taxon>
        <taxon>lamiids</taxon>
        <taxon>Solanales</taxon>
        <taxon>Convolvulaceae</taxon>
        <taxon>Cuscuteae</taxon>
        <taxon>Cuscuta</taxon>
        <taxon>Cuscuta subgen. Grammica</taxon>
        <taxon>Cuscuta sect. Cleistogrammica</taxon>
    </lineage>
</organism>
<dbReference type="EMBL" id="NQVE01000209">
    <property type="protein sequence ID" value="RAL38626.1"/>
    <property type="molecule type" value="Genomic_DNA"/>
</dbReference>
<gene>
    <name evidence="1" type="ORF">DM860_002604</name>
</gene>
<name>A0A328CZK1_9ASTE</name>
<accession>A0A328CZK1</accession>
<dbReference type="GO" id="GO:0034196">
    <property type="term" value="P:acylglycerol transport"/>
    <property type="evidence" value="ECO:0007669"/>
    <property type="project" value="InterPro"/>
</dbReference>
<dbReference type="InterPro" id="IPR044160">
    <property type="entry name" value="TGD4-like"/>
</dbReference>
<proteinExistence type="predicted"/>
<dbReference type="GO" id="GO:0009941">
    <property type="term" value="C:chloroplast envelope"/>
    <property type="evidence" value="ECO:0007669"/>
    <property type="project" value="TreeGrafter"/>
</dbReference>
<evidence type="ECO:0000313" key="2">
    <source>
        <dbReference type="Proteomes" id="UP000249390"/>
    </source>
</evidence>
<dbReference type="Proteomes" id="UP000249390">
    <property type="component" value="Unassembled WGS sequence"/>
</dbReference>
<evidence type="ECO:0008006" key="3">
    <source>
        <dbReference type="Google" id="ProtNLM"/>
    </source>
</evidence>
<sequence length="463" mass="51650">MRKLRWATDAGGFWDLDLSTPVTLDGQARPVPGDPLPLGLSRGRRLSRSRQVDFFQRFMAMPFIPSMAACSGFLLQRVLSLNICENWVATLLCQLNLQKLVSSIRNEGLMHPSESSWLHTFRRHLSDKSLYAFNLCSEIVLTPDDMLLVSYSHDDGKIPRKKAVLHHKFPHHDLTVEAASPGMFVDRLGNYWDVPLAFAFDLASVTGESGLSYHLLVNHNTGSPKQCHGQPLAKEVPPSLLPGFCAKGAVLLKKSMDLWRSESSLLKMVKPYDILLSSPHISATGILGVVLSACIGENSMRLKKEDESLPFRNFSLRAQRENAALSADLFASFSLSAQHGNFRRFFLDLSKFDARFDIPCGSKFISGVTSVARDLHKSLVPSTEAIQAVCPNAMVSFQQQIAGPFSLRVDSEIAIDARDFRPRVNNPIFAFEYALKVLCSAKAVAWYSPNQKEFMIELRFLDS</sequence>
<dbReference type="GO" id="GO:1990052">
    <property type="term" value="P:ER to chloroplast lipid transport"/>
    <property type="evidence" value="ECO:0007669"/>
    <property type="project" value="InterPro"/>
</dbReference>
<dbReference type="PANTHER" id="PTHR34954">
    <property type="entry name" value="EXPRESSED PROTEIN"/>
    <property type="match status" value="1"/>
</dbReference>
<dbReference type="PANTHER" id="PTHR34954:SF4">
    <property type="entry name" value="PROTEIN TRIGALACTOSYLDIACYLGLYCEROL 4, CHLOROPLASTIC"/>
    <property type="match status" value="1"/>
</dbReference>
<dbReference type="AlphaFoldDB" id="A0A328CZK1"/>
<evidence type="ECO:0000313" key="1">
    <source>
        <dbReference type="EMBL" id="RAL38626.1"/>
    </source>
</evidence>
<keyword evidence="2" id="KW-1185">Reference proteome</keyword>
<comment type="caution">
    <text evidence="1">The sequence shown here is derived from an EMBL/GenBank/DDBJ whole genome shotgun (WGS) entry which is preliminary data.</text>
</comment>
<dbReference type="GO" id="GO:0070300">
    <property type="term" value="F:phosphatidic acid binding"/>
    <property type="evidence" value="ECO:0007669"/>
    <property type="project" value="InterPro"/>
</dbReference>
<reference evidence="1 2" key="1">
    <citation type="submission" date="2018-06" db="EMBL/GenBank/DDBJ databases">
        <title>The Genome of Cuscuta australis (Dodder) Provides Insight into the Evolution of Plant Parasitism.</title>
        <authorList>
            <person name="Liu H."/>
        </authorList>
    </citation>
    <scope>NUCLEOTIDE SEQUENCE [LARGE SCALE GENOMIC DNA]</scope>
    <source>
        <strain evidence="2">cv. Yunnan</strain>
        <tissue evidence="1">Vines</tissue>
    </source>
</reference>
<protein>
    <recommendedName>
        <fullName evidence="3">Protein TRIGALACTOSYLDIACYLGLYCEROL 4, chloroplastic</fullName>
    </recommendedName>
</protein>